<evidence type="ECO:0000313" key="1">
    <source>
        <dbReference type="EMBL" id="AGC72378.1"/>
    </source>
</evidence>
<sequence>MVVHIGRAEMLSRTGMVIIRGVPMLTGTDQEGGEHGTCDDGALSTTAVVWRDRGPPVGRLWNKPEQR</sequence>
<protein>
    <submittedName>
        <fullName evidence="1">Uncharacterized protein</fullName>
    </submittedName>
</protein>
<proteinExistence type="predicted"/>
<name>L7VZ98_9BACT</name>
<organism evidence="1">
    <name type="scientific">uncultured bacterium A1Q1_fos_15</name>
    <dbReference type="NCBI Taxonomy" id="1256548"/>
    <lineage>
        <taxon>Bacteria</taxon>
        <taxon>environmental samples</taxon>
    </lineage>
</organism>
<dbReference type="EMBL" id="JX649900">
    <property type="protein sequence ID" value="AGC72378.1"/>
    <property type="molecule type" value="Genomic_DNA"/>
</dbReference>
<dbReference type="AlphaFoldDB" id="L7VZ98"/>
<reference evidence="1" key="1">
    <citation type="submission" date="2012-09" db="EMBL/GenBank/DDBJ databases">
        <title>Metagenomic Characterization of a Microbial Community in Wastewater Detects High Levels of Antibiotic Resistance.</title>
        <authorList>
            <person name="Abrams M."/>
            <person name="Caldwell A."/>
            <person name="Vandaei E."/>
            <person name="Lee W."/>
            <person name="Perrott J."/>
            <person name="Khan S.Y."/>
            <person name="Ta J."/>
            <person name="Romero D."/>
            <person name="Nguyen V."/>
            <person name="Pourmand N."/>
            <person name="Ouverney C.C."/>
        </authorList>
    </citation>
    <scope>NUCLEOTIDE SEQUENCE</scope>
</reference>
<accession>L7VZ98</accession>